<evidence type="ECO:0000313" key="3">
    <source>
        <dbReference type="EMBL" id="GKV34466.1"/>
    </source>
</evidence>
<evidence type="ECO:0000259" key="2">
    <source>
        <dbReference type="Pfam" id="PF07734"/>
    </source>
</evidence>
<dbReference type="Proteomes" id="UP001054252">
    <property type="component" value="Unassembled WGS sequence"/>
</dbReference>
<keyword evidence="1" id="KW-0812">Transmembrane</keyword>
<evidence type="ECO:0000313" key="4">
    <source>
        <dbReference type="Proteomes" id="UP001054252"/>
    </source>
</evidence>
<dbReference type="InterPro" id="IPR006527">
    <property type="entry name" value="F-box-assoc_dom_typ1"/>
</dbReference>
<dbReference type="NCBIfam" id="TIGR01640">
    <property type="entry name" value="F_box_assoc_1"/>
    <property type="match status" value="1"/>
</dbReference>
<dbReference type="PANTHER" id="PTHR31672">
    <property type="entry name" value="BNACNNG10540D PROTEIN"/>
    <property type="match status" value="1"/>
</dbReference>
<keyword evidence="4" id="KW-1185">Reference proteome</keyword>
<evidence type="ECO:0000256" key="1">
    <source>
        <dbReference type="SAM" id="Phobius"/>
    </source>
</evidence>
<organism evidence="3 4">
    <name type="scientific">Rubroshorea leprosula</name>
    <dbReference type="NCBI Taxonomy" id="152421"/>
    <lineage>
        <taxon>Eukaryota</taxon>
        <taxon>Viridiplantae</taxon>
        <taxon>Streptophyta</taxon>
        <taxon>Embryophyta</taxon>
        <taxon>Tracheophyta</taxon>
        <taxon>Spermatophyta</taxon>
        <taxon>Magnoliopsida</taxon>
        <taxon>eudicotyledons</taxon>
        <taxon>Gunneridae</taxon>
        <taxon>Pentapetalae</taxon>
        <taxon>rosids</taxon>
        <taxon>malvids</taxon>
        <taxon>Malvales</taxon>
        <taxon>Dipterocarpaceae</taxon>
        <taxon>Rubroshorea</taxon>
    </lineage>
</organism>
<reference evidence="3 4" key="1">
    <citation type="journal article" date="2021" name="Commun. Biol.">
        <title>The genome of Shorea leprosula (Dipterocarpaceae) highlights the ecological relevance of drought in aseasonal tropical rainforests.</title>
        <authorList>
            <person name="Ng K.K.S."/>
            <person name="Kobayashi M.J."/>
            <person name="Fawcett J.A."/>
            <person name="Hatakeyama M."/>
            <person name="Paape T."/>
            <person name="Ng C.H."/>
            <person name="Ang C.C."/>
            <person name="Tnah L.H."/>
            <person name="Lee C.T."/>
            <person name="Nishiyama T."/>
            <person name="Sese J."/>
            <person name="O'Brien M.J."/>
            <person name="Copetti D."/>
            <person name="Mohd Noor M.I."/>
            <person name="Ong R.C."/>
            <person name="Putra M."/>
            <person name="Sireger I.Z."/>
            <person name="Indrioko S."/>
            <person name="Kosugi Y."/>
            <person name="Izuno A."/>
            <person name="Isagi Y."/>
            <person name="Lee S.L."/>
            <person name="Shimizu K.K."/>
        </authorList>
    </citation>
    <scope>NUCLEOTIDE SEQUENCE [LARGE SCALE GENOMIC DNA]</scope>
    <source>
        <strain evidence="3">214</strain>
    </source>
</reference>
<name>A0AAV5LC48_9ROSI</name>
<dbReference type="InterPro" id="IPR050796">
    <property type="entry name" value="SCF_F-box_component"/>
</dbReference>
<dbReference type="InterPro" id="IPR017451">
    <property type="entry name" value="F-box-assoc_interact_dom"/>
</dbReference>
<feature type="transmembrane region" description="Helical" evidence="1">
    <location>
        <begin position="247"/>
        <end position="271"/>
    </location>
</feature>
<protein>
    <recommendedName>
        <fullName evidence="2">F-box associated beta-propeller type 1 domain-containing protein</fullName>
    </recommendedName>
</protein>
<feature type="domain" description="F-box associated beta-propeller type 1" evidence="2">
    <location>
        <begin position="20"/>
        <end position="209"/>
    </location>
</feature>
<dbReference type="EMBL" id="BPVZ01000105">
    <property type="protein sequence ID" value="GKV34466.1"/>
    <property type="molecule type" value="Genomic_DNA"/>
</dbReference>
<accession>A0AAV5LC48</accession>
<gene>
    <name evidence="3" type="ORF">SLEP1_g42838</name>
</gene>
<dbReference type="PANTHER" id="PTHR31672:SF13">
    <property type="entry name" value="F-BOX PROTEIN CPR30-LIKE"/>
    <property type="match status" value="1"/>
</dbReference>
<dbReference type="AlphaFoldDB" id="A0AAV5LC48"/>
<proteinExistence type="predicted"/>
<dbReference type="Pfam" id="PF07734">
    <property type="entry name" value="FBA_1"/>
    <property type="match status" value="1"/>
</dbReference>
<keyword evidence="1" id="KW-0472">Membrane</keyword>
<comment type="caution">
    <text evidence="3">The sequence shown here is derived from an EMBL/GenBank/DDBJ whole genome shotgun (WGS) entry which is preliminary data.</text>
</comment>
<keyword evidence="1" id="KW-1133">Transmembrane helix</keyword>
<sequence>MATKDYHITSIPSLPVYKSNRTKSRFFYGFGFDSLNDDYKVVIFVRCKYGDDVYAETRIYSLRHNAWSKSRRTEVNQRKLFPLICSFNSSLDAPNGVVASSALHWLAGSYPHNNTLSSSFILAFDLASEQFREMQLPDHVREQQEIQIRVKRERFIEFTRVVVLGGYLCVSSRDCFENPFFDIWVLKDYKIHDSWTKFCRIMLHDKTVSSLIPVLAYNRNNLMLLEIYRSFHCYNIQKRRLNYLPNFYPGLYTTVICLGTLVSISAYRALWKKGNRARGRKRSRESRDDINVQSQFDAR</sequence>